<evidence type="ECO:0000256" key="1">
    <source>
        <dbReference type="ARBA" id="ARBA00004141"/>
    </source>
</evidence>
<dbReference type="EC" id="3.4.21.-" evidence="6"/>
<keyword evidence="6" id="KW-0645">Protease</keyword>
<evidence type="ECO:0000256" key="5">
    <source>
        <dbReference type="SAM" id="Phobius"/>
    </source>
</evidence>
<dbReference type="GO" id="GO:0006508">
    <property type="term" value="P:proteolysis"/>
    <property type="evidence" value="ECO:0007669"/>
    <property type="project" value="UniProtKB-KW"/>
</dbReference>
<dbReference type="Pfam" id="PF02674">
    <property type="entry name" value="Colicin_V"/>
    <property type="match status" value="1"/>
</dbReference>
<accession>A0AB38VUZ4</accession>
<dbReference type="Pfam" id="PF13365">
    <property type="entry name" value="Trypsin_2"/>
    <property type="match status" value="1"/>
</dbReference>
<evidence type="ECO:0000313" key="7">
    <source>
        <dbReference type="Proteomes" id="UP000271380"/>
    </source>
</evidence>
<evidence type="ECO:0000313" key="6">
    <source>
        <dbReference type="EMBL" id="VEH05245.1"/>
    </source>
</evidence>
<keyword evidence="2 5" id="KW-0812">Transmembrane</keyword>
<keyword evidence="3 5" id="KW-1133">Transmembrane helix</keyword>
<evidence type="ECO:0000256" key="4">
    <source>
        <dbReference type="ARBA" id="ARBA00023136"/>
    </source>
</evidence>
<dbReference type="PANTHER" id="PTHR43019:SF23">
    <property type="entry name" value="PROTEASE DO-LIKE 5, CHLOROPLASTIC"/>
    <property type="match status" value="1"/>
</dbReference>
<dbReference type="Gene3D" id="2.40.10.10">
    <property type="entry name" value="Trypsin-like serine proteases"/>
    <property type="match status" value="2"/>
</dbReference>
<dbReference type="PANTHER" id="PTHR43019">
    <property type="entry name" value="SERINE ENDOPROTEASE DEGS"/>
    <property type="match status" value="1"/>
</dbReference>
<feature type="transmembrane region" description="Helical" evidence="5">
    <location>
        <begin position="30"/>
        <end position="50"/>
    </location>
</feature>
<feature type="transmembrane region" description="Helical" evidence="5">
    <location>
        <begin position="97"/>
        <end position="120"/>
    </location>
</feature>
<gene>
    <name evidence="6" type="primary">htrA2</name>
    <name evidence="6" type="ORF">NCTC949_00506</name>
</gene>
<dbReference type="GO" id="GO:0016020">
    <property type="term" value="C:membrane"/>
    <property type="evidence" value="ECO:0007669"/>
    <property type="project" value="UniProtKB-SubCell"/>
</dbReference>
<keyword evidence="6" id="KW-0378">Hydrolase</keyword>
<dbReference type="GO" id="GO:0008233">
    <property type="term" value="F:peptidase activity"/>
    <property type="evidence" value="ECO:0007669"/>
    <property type="project" value="UniProtKB-KW"/>
</dbReference>
<organism evidence="6 7">
    <name type="scientific">Corynebacterium kutscheri</name>
    <dbReference type="NCBI Taxonomy" id="35755"/>
    <lineage>
        <taxon>Bacteria</taxon>
        <taxon>Bacillati</taxon>
        <taxon>Actinomycetota</taxon>
        <taxon>Actinomycetes</taxon>
        <taxon>Mycobacteriales</taxon>
        <taxon>Corynebacteriaceae</taxon>
        <taxon>Corynebacterium</taxon>
    </lineage>
</organism>
<reference evidence="6 7" key="1">
    <citation type="submission" date="2018-12" db="EMBL/GenBank/DDBJ databases">
        <authorList>
            <consortium name="Pathogen Informatics"/>
        </authorList>
    </citation>
    <scope>NUCLEOTIDE SEQUENCE [LARGE SCALE GENOMIC DNA]</scope>
    <source>
        <strain evidence="6 7">NCTC949</strain>
    </source>
</reference>
<dbReference type="InterPro" id="IPR043504">
    <property type="entry name" value="Peptidase_S1_PA_chymotrypsin"/>
</dbReference>
<dbReference type="AlphaFoldDB" id="A0AB38VUZ4"/>
<dbReference type="InterPro" id="IPR047680">
    <property type="entry name" value="MarP-like"/>
</dbReference>
<evidence type="ECO:0000256" key="2">
    <source>
        <dbReference type="ARBA" id="ARBA00022692"/>
    </source>
</evidence>
<dbReference type="SUPFAM" id="SSF50494">
    <property type="entry name" value="Trypsin-like serine proteases"/>
    <property type="match status" value="1"/>
</dbReference>
<proteinExistence type="predicted"/>
<feature type="transmembrane region" description="Helical" evidence="5">
    <location>
        <begin position="62"/>
        <end position="85"/>
    </location>
</feature>
<dbReference type="InterPro" id="IPR003825">
    <property type="entry name" value="Colicin-V_CvpA"/>
</dbReference>
<dbReference type="RefSeq" id="WP_126316397.1">
    <property type="nucleotide sequence ID" value="NZ_LR134377.1"/>
</dbReference>
<protein>
    <submittedName>
        <fullName evidence="6">Trypsin-like serine protease</fullName>
        <ecNumber evidence="6">3.4.21.-</ecNumber>
    </submittedName>
</protein>
<feature type="transmembrane region" description="Helical" evidence="5">
    <location>
        <begin position="6"/>
        <end position="23"/>
    </location>
</feature>
<dbReference type="NCBIfam" id="NF033740">
    <property type="entry name" value="MarP_fam_protase"/>
    <property type="match status" value="1"/>
</dbReference>
<evidence type="ECO:0000256" key="3">
    <source>
        <dbReference type="ARBA" id="ARBA00022989"/>
    </source>
</evidence>
<name>A0AB38VUZ4_9CORY</name>
<dbReference type="InterPro" id="IPR009003">
    <property type="entry name" value="Peptidase_S1_PA"/>
</dbReference>
<sequence length="400" mass="41414">MSAGSVVDTIIGIALILAILSGWRQGAFASVLSAVGVLAGLICGAAAAPFVMSWTDSTALRFLLALAVVILLAGLGNLTGGVLGASLRERMRLKSFLFVDSSVGAVFQALATLIVVWLVAIPLTTALQSTPVAVGIRNSKILSFTDNYAPSMLHTLPSRISAMLSESGLPPLVSPFSGNTSVRVEAPAIKVANTALVEQLRPSAVHVLGEAQGCDRRLMGSGFVIADDYVVTNAHVVAGTNLVALDTVTGLFDAEVVYYNYNAELDIAVLKANGLGLPTLNWADSPAETGDDAIVMGFPESGPFEAAPARINDRITISGPNIYASGRVEREAYTVRGTIRQGNSGGPMVNNDGAVLGVVFGASVDSSDIGYVLTAEEVRAAIGDITALNTIVDTGECVNH</sequence>
<dbReference type="Proteomes" id="UP000271380">
    <property type="component" value="Chromosome"/>
</dbReference>
<dbReference type="GO" id="GO:0009403">
    <property type="term" value="P:toxin biosynthetic process"/>
    <property type="evidence" value="ECO:0007669"/>
    <property type="project" value="InterPro"/>
</dbReference>
<keyword evidence="4 5" id="KW-0472">Membrane</keyword>
<comment type="subcellular location">
    <subcellularLocation>
        <location evidence="1">Membrane</location>
        <topology evidence="1">Multi-pass membrane protein</topology>
    </subcellularLocation>
</comment>
<dbReference type="EMBL" id="LR134377">
    <property type="protein sequence ID" value="VEH05245.1"/>
    <property type="molecule type" value="Genomic_DNA"/>
</dbReference>